<dbReference type="SUPFAM" id="SSF52172">
    <property type="entry name" value="CheY-like"/>
    <property type="match status" value="1"/>
</dbReference>
<evidence type="ECO:0000313" key="10">
    <source>
        <dbReference type="EMBL" id="MBJ6750061.1"/>
    </source>
</evidence>
<name>A0ABS0YCM5_9BACT</name>
<dbReference type="SMART" id="SM00091">
    <property type="entry name" value="PAS"/>
    <property type="match status" value="2"/>
</dbReference>
<dbReference type="Pfam" id="PF00072">
    <property type="entry name" value="Response_reg"/>
    <property type="match status" value="1"/>
</dbReference>
<feature type="domain" description="PAC" evidence="9">
    <location>
        <begin position="660"/>
        <end position="713"/>
    </location>
</feature>
<feature type="domain" description="Histidine kinase" evidence="6">
    <location>
        <begin position="203"/>
        <end position="419"/>
    </location>
</feature>
<dbReference type="SUPFAM" id="SSF55785">
    <property type="entry name" value="PYP-like sensor domain (PAS domain)"/>
    <property type="match status" value="2"/>
</dbReference>
<dbReference type="CDD" id="cd00130">
    <property type="entry name" value="PAS"/>
    <property type="match status" value="1"/>
</dbReference>
<feature type="domain" description="PAS" evidence="8">
    <location>
        <begin position="589"/>
        <end position="642"/>
    </location>
</feature>
<dbReference type="PRINTS" id="PR00344">
    <property type="entry name" value="BCTRLSENSOR"/>
</dbReference>
<evidence type="ECO:0000259" key="7">
    <source>
        <dbReference type="PROSITE" id="PS50110"/>
    </source>
</evidence>
<comment type="caution">
    <text evidence="10">The sequence shown here is derived from an EMBL/GenBank/DDBJ whole genome shotgun (WGS) entry which is preliminary data.</text>
</comment>
<dbReference type="SUPFAM" id="SSF47384">
    <property type="entry name" value="Homodimeric domain of signal transducing histidine kinase"/>
    <property type="match status" value="2"/>
</dbReference>
<dbReference type="SMART" id="SM00388">
    <property type="entry name" value="HisKA"/>
    <property type="match status" value="2"/>
</dbReference>
<dbReference type="InterPro" id="IPR003594">
    <property type="entry name" value="HATPase_dom"/>
</dbReference>
<dbReference type="InterPro" id="IPR036097">
    <property type="entry name" value="HisK_dim/P_sf"/>
</dbReference>
<dbReference type="PANTHER" id="PTHR43547:SF2">
    <property type="entry name" value="HYBRID SIGNAL TRANSDUCTION HISTIDINE KINASE C"/>
    <property type="match status" value="1"/>
</dbReference>
<keyword evidence="5" id="KW-0175">Coiled coil</keyword>
<dbReference type="InterPro" id="IPR003661">
    <property type="entry name" value="HisK_dim/P_dom"/>
</dbReference>
<dbReference type="InterPro" id="IPR036890">
    <property type="entry name" value="HATPase_C_sf"/>
</dbReference>
<dbReference type="InterPro" id="IPR000014">
    <property type="entry name" value="PAS"/>
</dbReference>
<feature type="domain" description="Response regulatory" evidence="7">
    <location>
        <begin position="461"/>
        <end position="576"/>
    </location>
</feature>
<keyword evidence="11" id="KW-1185">Reference proteome</keyword>
<dbReference type="NCBIfam" id="TIGR00229">
    <property type="entry name" value="sensory_box"/>
    <property type="match status" value="1"/>
</dbReference>
<evidence type="ECO:0000256" key="3">
    <source>
        <dbReference type="ARBA" id="ARBA00022553"/>
    </source>
</evidence>
<evidence type="ECO:0000256" key="2">
    <source>
        <dbReference type="ARBA" id="ARBA00012438"/>
    </source>
</evidence>
<feature type="domain" description="Histidine kinase" evidence="6">
    <location>
        <begin position="772"/>
        <end position="982"/>
    </location>
</feature>
<dbReference type="CDD" id="cd00082">
    <property type="entry name" value="HisKA"/>
    <property type="match status" value="2"/>
</dbReference>
<dbReference type="SMART" id="SM00448">
    <property type="entry name" value="REC"/>
    <property type="match status" value="1"/>
</dbReference>
<protein>
    <recommendedName>
        <fullName evidence="2">histidine kinase</fullName>
        <ecNumber evidence="2">2.7.13.3</ecNumber>
    </recommendedName>
</protein>
<dbReference type="InterPro" id="IPR011006">
    <property type="entry name" value="CheY-like_superfamily"/>
</dbReference>
<dbReference type="Proteomes" id="UP000614714">
    <property type="component" value="Unassembled WGS sequence"/>
</dbReference>
<evidence type="ECO:0000259" key="9">
    <source>
        <dbReference type="PROSITE" id="PS50113"/>
    </source>
</evidence>
<dbReference type="InterPro" id="IPR004358">
    <property type="entry name" value="Sig_transdc_His_kin-like_C"/>
</dbReference>
<dbReference type="PROSITE" id="PS50113">
    <property type="entry name" value="PAC"/>
    <property type="match status" value="1"/>
</dbReference>
<dbReference type="InterPro" id="IPR001789">
    <property type="entry name" value="Sig_transdc_resp-reg_receiver"/>
</dbReference>
<reference evidence="10 11" key="1">
    <citation type="submission" date="2020-12" db="EMBL/GenBank/DDBJ databases">
        <title>Geomonas sp. Red421, isolated from paddy soil.</title>
        <authorList>
            <person name="Xu Z."/>
            <person name="Zhang Z."/>
            <person name="Masuda Y."/>
            <person name="Itoh H."/>
            <person name="Senoo K."/>
        </authorList>
    </citation>
    <scope>NUCLEOTIDE SEQUENCE [LARGE SCALE GENOMIC DNA]</scope>
    <source>
        <strain evidence="10 11">Red421</strain>
    </source>
</reference>
<feature type="modified residue" description="4-aspartylphosphate" evidence="4">
    <location>
        <position position="509"/>
    </location>
</feature>
<evidence type="ECO:0000256" key="4">
    <source>
        <dbReference type="PROSITE-ProRule" id="PRU00169"/>
    </source>
</evidence>
<dbReference type="Pfam" id="PF02518">
    <property type="entry name" value="HATPase_c"/>
    <property type="match status" value="2"/>
</dbReference>
<dbReference type="InterPro" id="IPR013656">
    <property type="entry name" value="PAS_4"/>
</dbReference>
<feature type="coiled-coil region" evidence="5">
    <location>
        <begin position="704"/>
        <end position="753"/>
    </location>
</feature>
<dbReference type="Pfam" id="PF08448">
    <property type="entry name" value="PAS_4"/>
    <property type="match status" value="2"/>
</dbReference>
<dbReference type="PROSITE" id="PS50112">
    <property type="entry name" value="PAS"/>
    <property type="match status" value="1"/>
</dbReference>
<evidence type="ECO:0000313" key="11">
    <source>
        <dbReference type="Proteomes" id="UP000614714"/>
    </source>
</evidence>
<dbReference type="EMBL" id="JAEMHL010000003">
    <property type="protein sequence ID" value="MBJ6750061.1"/>
    <property type="molecule type" value="Genomic_DNA"/>
</dbReference>
<gene>
    <name evidence="10" type="ORF">JFN91_07520</name>
</gene>
<dbReference type="PROSITE" id="PS50110">
    <property type="entry name" value="RESPONSE_REGULATORY"/>
    <property type="match status" value="1"/>
</dbReference>
<dbReference type="PANTHER" id="PTHR43547">
    <property type="entry name" value="TWO-COMPONENT HISTIDINE KINASE"/>
    <property type="match status" value="1"/>
</dbReference>
<sequence>MEPSAAPDFKKLFEEAPGLYLVLDPELRAVAATNAYLEATLTTREGIIGKHIFEIFPDNPDDPGADSVRNSRASFNRVVQARQPDTIGLQRHDVRRPDGGGFEVRYWSAVNYPVLAPDGSLAYILHKVENVTEFMELQQKGVEQAKITDEWRERSFKIEADLYERSREIAETSQKLKAANEELARLYERTRELDTLKMQFFANVSHELRTPLSLILGPVRKLMNADNLNQKQRGDLAIVERNARLLLKNVNDLLDLSKLDAGKIEMEYARTDLAWLTRFVASHFETVADDNGIRFIITAPDELWGEVDSQKLQRVLVNVLGNAFKFTPPHGAIRLTLASQEKSALFEVEDTGPGIPAELRRAVFERFRQVDSGPTRSHGGSGLGLAIVREFVSLHRGTVAVTAAPEGGALFSVSIPLAAPEGTAVAATREIHPLELTETEGTAPVLTSKWNEEAALPGAPLVLVVEDNPDMNDFICSILQEQYRVSSASNGVEGLEKALSSRPDLVVTDYMMPKMTGEDLVKEIRRRPDFDEMPILLLTAKVDEKLRVHLLQSGVQDALDKPFEAEEFLARVTGLIARKRKSQAALWESHALLKAVTEGIDNSIFIKDAQGRYQLVNGPGARRIGKPVAEILGQDDEALIDPVAAAHIKWQDKIVMTNGQMLTFEETRLVEGKPRTYLTTKAPHLDANGEVIGVLGISHDITERKLAEEELQKSKDLLEERVKERTTELRKALQVLKTETEERLRAVEELRRREQMLMQQNRLAAMGEMLVNISHQWRQPLNVLAAILQTMVISHERGTLSGKMLHKNVNRSVELIEHMSKTINDFSFYLTPDKTTSTFDVSEVVTKTVAMVGETLHDVQVEVQCPEEKITATGYRNEYAQALLNILINARDALRDRAIPNPKVTIRVSAEGGKSVLTITDNAGGIPEEIMDKIFEPYFTTKEPDKGTGIGLFMSKTIIEQSMGGKLTARNREGGAEFTIEV</sequence>
<comment type="catalytic activity">
    <reaction evidence="1">
        <text>ATP + protein L-histidine = ADP + protein N-phospho-L-histidine.</text>
        <dbReference type="EC" id="2.7.13.3"/>
    </reaction>
</comment>
<keyword evidence="3 4" id="KW-0597">Phosphoprotein</keyword>
<evidence type="ECO:0000256" key="5">
    <source>
        <dbReference type="SAM" id="Coils"/>
    </source>
</evidence>
<dbReference type="SMART" id="SM00387">
    <property type="entry name" value="HATPase_c"/>
    <property type="match status" value="2"/>
</dbReference>
<dbReference type="SUPFAM" id="SSF55874">
    <property type="entry name" value="ATPase domain of HSP90 chaperone/DNA topoisomerase II/histidine kinase"/>
    <property type="match status" value="2"/>
</dbReference>
<dbReference type="Gene3D" id="3.30.565.10">
    <property type="entry name" value="Histidine kinase-like ATPase, C-terminal domain"/>
    <property type="match status" value="2"/>
</dbReference>
<accession>A0ABS0YCM5</accession>
<evidence type="ECO:0000259" key="6">
    <source>
        <dbReference type="PROSITE" id="PS50109"/>
    </source>
</evidence>
<dbReference type="Pfam" id="PF00512">
    <property type="entry name" value="HisKA"/>
    <property type="match status" value="1"/>
</dbReference>
<dbReference type="Gene3D" id="3.40.50.2300">
    <property type="match status" value="1"/>
</dbReference>
<dbReference type="InterPro" id="IPR035965">
    <property type="entry name" value="PAS-like_dom_sf"/>
</dbReference>
<dbReference type="Gene3D" id="3.30.450.20">
    <property type="entry name" value="PAS domain"/>
    <property type="match status" value="2"/>
</dbReference>
<dbReference type="InterPro" id="IPR000700">
    <property type="entry name" value="PAS-assoc_C"/>
</dbReference>
<dbReference type="InterPro" id="IPR005467">
    <property type="entry name" value="His_kinase_dom"/>
</dbReference>
<dbReference type="Gene3D" id="1.10.287.130">
    <property type="match status" value="2"/>
</dbReference>
<proteinExistence type="predicted"/>
<evidence type="ECO:0000256" key="1">
    <source>
        <dbReference type="ARBA" id="ARBA00000085"/>
    </source>
</evidence>
<feature type="coiled-coil region" evidence="5">
    <location>
        <begin position="169"/>
        <end position="196"/>
    </location>
</feature>
<evidence type="ECO:0000259" key="8">
    <source>
        <dbReference type="PROSITE" id="PS50112"/>
    </source>
</evidence>
<dbReference type="RefSeq" id="WP_199388593.1">
    <property type="nucleotide sequence ID" value="NZ_JAEMHL010000003.1"/>
</dbReference>
<dbReference type="PROSITE" id="PS50109">
    <property type="entry name" value="HIS_KIN"/>
    <property type="match status" value="2"/>
</dbReference>
<dbReference type="EC" id="2.7.13.3" evidence="2"/>
<organism evidence="10 11">
    <name type="scientific">Geomonas anaerohicana</name>
    <dbReference type="NCBI Taxonomy" id="2798583"/>
    <lineage>
        <taxon>Bacteria</taxon>
        <taxon>Pseudomonadati</taxon>
        <taxon>Thermodesulfobacteriota</taxon>
        <taxon>Desulfuromonadia</taxon>
        <taxon>Geobacterales</taxon>
        <taxon>Geobacteraceae</taxon>
        <taxon>Geomonas</taxon>
    </lineage>
</organism>